<evidence type="ECO:0000313" key="1">
    <source>
        <dbReference type="EMBL" id="MBC2606559.1"/>
    </source>
</evidence>
<gene>
    <name evidence="1" type="ORF">H5P27_10945</name>
</gene>
<accession>A0A7X1E8P4</accession>
<keyword evidence="2" id="KW-1185">Reference proteome</keyword>
<evidence type="ECO:0000313" key="2">
    <source>
        <dbReference type="Proteomes" id="UP000526501"/>
    </source>
</evidence>
<proteinExistence type="predicted"/>
<organism evidence="1 2">
    <name type="scientific">Pelagicoccus albus</name>
    <dbReference type="NCBI Taxonomy" id="415222"/>
    <lineage>
        <taxon>Bacteria</taxon>
        <taxon>Pseudomonadati</taxon>
        <taxon>Verrucomicrobiota</taxon>
        <taxon>Opitutia</taxon>
        <taxon>Puniceicoccales</taxon>
        <taxon>Pelagicoccaceae</taxon>
        <taxon>Pelagicoccus</taxon>
    </lineage>
</organism>
<dbReference type="Proteomes" id="UP000526501">
    <property type="component" value="Unassembled WGS sequence"/>
</dbReference>
<comment type="caution">
    <text evidence="1">The sequence shown here is derived from an EMBL/GenBank/DDBJ whole genome shotgun (WGS) entry which is preliminary data.</text>
</comment>
<evidence type="ECO:0008006" key="3">
    <source>
        <dbReference type="Google" id="ProtNLM"/>
    </source>
</evidence>
<protein>
    <recommendedName>
        <fullName evidence="3">Outer membrane lipoprotein SlyB</fullName>
    </recommendedName>
</protein>
<reference evidence="1 2" key="1">
    <citation type="submission" date="2020-07" db="EMBL/GenBank/DDBJ databases">
        <authorList>
            <person name="Feng X."/>
        </authorList>
    </citation>
    <scope>NUCLEOTIDE SEQUENCE [LARGE SCALE GENOMIC DNA]</scope>
    <source>
        <strain evidence="1 2">JCM23202</strain>
    </source>
</reference>
<dbReference type="RefSeq" id="WP_185660429.1">
    <property type="nucleotide sequence ID" value="NZ_CAWPOO010000012.1"/>
</dbReference>
<dbReference type="AlphaFoldDB" id="A0A7X1E8P4"/>
<sequence length="170" mass="18036">MKNAEEGTVVMVRKVRIDGVATNMGMIVGAGIGGAVGSVAVPVETQTTVQQTGPDTISINSSSNVNENRAAMAVGTAVGSVVGRKVEKALTAKLAQEITIAMDGGETISVVQEYEEPGFYENERVKILTGRMGESVVYHANYDPNADPETNAYLIPEDEELEGDFEPVSW</sequence>
<dbReference type="EMBL" id="JACHVC010000012">
    <property type="protein sequence ID" value="MBC2606559.1"/>
    <property type="molecule type" value="Genomic_DNA"/>
</dbReference>
<name>A0A7X1E8P4_9BACT</name>